<dbReference type="Proteomes" id="UP000472277">
    <property type="component" value="Chromosome 2"/>
</dbReference>
<dbReference type="PROSITE" id="PS50022">
    <property type="entry name" value="FA58C_3"/>
    <property type="match status" value="2"/>
</dbReference>
<dbReference type="InterPro" id="IPR008979">
    <property type="entry name" value="Galactose-bd-like_sf"/>
</dbReference>
<keyword evidence="6 25" id="KW-0812">Transmembrane</keyword>
<dbReference type="SUPFAM" id="SSF49899">
    <property type="entry name" value="Concanavalin A-like lectins/glucanases"/>
    <property type="match status" value="1"/>
</dbReference>
<dbReference type="OMA" id="QEDCTKP"/>
<evidence type="ECO:0000259" key="28">
    <source>
        <dbReference type="PROSITE" id="PS50060"/>
    </source>
</evidence>
<accession>A0A673ZWA3</accession>
<dbReference type="InterPro" id="IPR022579">
    <property type="entry name" value="Neuropilin_C"/>
</dbReference>
<keyword evidence="7 21" id="KW-0479">Metal-binding</keyword>
<dbReference type="PROSITE" id="PS00740">
    <property type="entry name" value="MAM_1"/>
    <property type="match status" value="1"/>
</dbReference>
<keyword evidence="11 20" id="KW-0106">Calcium</keyword>
<evidence type="ECO:0000256" key="10">
    <source>
        <dbReference type="ARBA" id="ARBA00022782"/>
    </source>
</evidence>
<keyword evidence="15 20" id="KW-0472">Membrane</keyword>
<evidence type="ECO:0000256" key="22">
    <source>
        <dbReference type="PIRSR" id="PIRSR036960-2"/>
    </source>
</evidence>
<evidence type="ECO:0000256" key="20">
    <source>
        <dbReference type="PIRNR" id="PIRNR036960"/>
    </source>
</evidence>
<dbReference type="PROSITE" id="PS50060">
    <property type="entry name" value="MAM_2"/>
    <property type="match status" value="1"/>
</dbReference>
<evidence type="ECO:0000256" key="17">
    <source>
        <dbReference type="ARBA" id="ARBA00023170"/>
    </source>
</evidence>
<dbReference type="CDD" id="cd00041">
    <property type="entry name" value="CUB"/>
    <property type="match status" value="2"/>
</dbReference>
<protein>
    <recommendedName>
        <fullName evidence="20">Neuropilin</fullName>
    </recommendedName>
</protein>
<keyword evidence="16 22" id="KW-1015">Disulfide bond</keyword>
<keyword evidence="17 20" id="KW-0675">Receptor</keyword>
<evidence type="ECO:0000256" key="24">
    <source>
        <dbReference type="SAM" id="MobiDB-lite"/>
    </source>
</evidence>
<evidence type="ECO:0000256" key="2">
    <source>
        <dbReference type="ARBA" id="ARBA00006078"/>
    </source>
</evidence>
<dbReference type="InterPro" id="IPR014648">
    <property type="entry name" value="Neuropilin"/>
</dbReference>
<sequence>RHCGYMLIWIAYDLSCGDNIRITNANYLTSPGYPTSYLPSQKCVWVITAPGPHQRILINFNPHFDLEDRECKYDYVEVRDGVDENGQLVGKYCGKIAPSPVVSSGNQLYIKFVSDYETHGAGFSIRYEVFKTGPECSRNFTSNSGVIKSPGFPEKYPNNLDCTFMIFSPKMSEIILEFESFELEPDTTPPTGVFCRYDRLEIWDGFPGVGPYIGRYCGQNTPGRIISYTGILALIINTDSAIAKEGFSANFTVLERTVPEDFDCSDPLGMESGEIASEQIVASSQLNYYENAWTPGEDNNKEWIQVDLGFLRFVSAVGTQGAVSQETKKTYWVKSYKVDVSSNGEDWITLKEGSKQKVFQGNTNPTDVARTMLPKPTLTRFIRIRPVAWETGIALRFEVYGCKISEYPCSGMLGMVSGLITDAQITASSHTDRSWVPENARLLTSRSGWTLLPQPQPFTSEWLQVDLGEEKLVRGLIIQGGKHRENKVFMKKFRLGYSNNGSDWKMVQDASGNKPKIFEGNQNYDTPELRTVEPLLTRYIRVYPERSTPAGMGLRLELLGCEIEAPTIPPTTPAPTTVPSDDCDDDQASCHSGTGDDYEVTGGTTMPEAMTDVDTIPAFLWFACDFGWANNPSFCGWTSEDSGFRWQIQSSGTPTLNTGPNMDHTGGSGNFIYTLATGAQETEVARLVSPGVTVGQSDLCVSFWYHMFGSHIGTLHIKQRKETVDGMADILLWTVSGHQGNRWREGRVLVPHSSKPYQVVIEGLVERKSWGDIAVDDIKILDNLNMADCKDPDVPTEPMLPEDRFNEIIVDITDFPEIVENNEILNGVSGGAGNMLKTLDPILITIIAMSALGVFLGAICGVVLYCACSHGHMADRNLSALENYNFELVDGVKLKKDKLNSQKSYTEA</sequence>
<comment type="subcellular location">
    <subcellularLocation>
        <location evidence="1">Membrane</location>
        <topology evidence="1">Single-pass type I membrane protein</topology>
    </subcellularLocation>
</comment>
<organism evidence="29 30">
    <name type="scientific">Salmo trutta</name>
    <name type="common">Brown trout</name>
    <dbReference type="NCBI Taxonomy" id="8032"/>
    <lineage>
        <taxon>Eukaryota</taxon>
        <taxon>Metazoa</taxon>
        <taxon>Chordata</taxon>
        <taxon>Craniata</taxon>
        <taxon>Vertebrata</taxon>
        <taxon>Euteleostomi</taxon>
        <taxon>Actinopterygii</taxon>
        <taxon>Neopterygii</taxon>
        <taxon>Teleostei</taxon>
        <taxon>Protacanthopterygii</taxon>
        <taxon>Salmoniformes</taxon>
        <taxon>Salmonidae</taxon>
        <taxon>Salmoninae</taxon>
        <taxon>Salmo</taxon>
    </lineage>
</organism>
<dbReference type="InterPro" id="IPR000421">
    <property type="entry name" value="FA58C"/>
</dbReference>
<evidence type="ECO:0000256" key="9">
    <source>
        <dbReference type="ARBA" id="ARBA00022737"/>
    </source>
</evidence>
<dbReference type="GO" id="GO:0009611">
    <property type="term" value="P:response to wounding"/>
    <property type="evidence" value="ECO:0007669"/>
    <property type="project" value="TreeGrafter"/>
</dbReference>
<evidence type="ECO:0000313" key="30">
    <source>
        <dbReference type="Proteomes" id="UP000472277"/>
    </source>
</evidence>
<dbReference type="FunCoup" id="A0A673ZWA3">
    <property type="interactions" value="919"/>
</dbReference>
<dbReference type="GO" id="GO:0005886">
    <property type="term" value="C:plasma membrane"/>
    <property type="evidence" value="ECO:0007669"/>
    <property type="project" value="TreeGrafter"/>
</dbReference>
<dbReference type="PROSITE" id="PS01286">
    <property type="entry name" value="FA58C_2"/>
    <property type="match status" value="2"/>
</dbReference>
<feature type="binding site" evidence="21">
    <location>
        <position position="184"/>
    </location>
    <ligand>
        <name>Ca(2+)</name>
        <dbReference type="ChEBI" id="CHEBI:29108"/>
    </ligand>
</feature>
<keyword evidence="12 20" id="KW-0524">Neurogenesis</keyword>
<keyword evidence="18" id="KW-0325">Glycoprotein</keyword>
<dbReference type="GO" id="GO:0030947">
    <property type="term" value="P:regulation of vascular endothelial growth factor receptor signaling pathway"/>
    <property type="evidence" value="ECO:0007669"/>
    <property type="project" value="TreeGrafter"/>
</dbReference>
<dbReference type="PANTHER" id="PTHR46806">
    <property type="entry name" value="F5/8 TYPE C DOMAIN-CONTAINING PROTEIN"/>
    <property type="match status" value="1"/>
</dbReference>
<keyword evidence="10 20" id="KW-0221">Differentiation</keyword>
<evidence type="ECO:0000256" key="12">
    <source>
        <dbReference type="ARBA" id="ARBA00022902"/>
    </source>
</evidence>
<dbReference type="PANTHER" id="PTHR46806:SF4">
    <property type="entry name" value="NEUROPILIN-1"/>
    <property type="match status" value="1"/>
</dbReference>
<dbReference type="GO" id="GO:0005925">
    <property type="term" value="C:focal adhesion"/>
    <property type="evidence" value="ECO:0007669"/>
    <property type="project" value="TreeGrafter"/>
</dbReference>
<dbReference type="GO" id="GO:0001570">
    <property type="term" value="P:vasculogenesis"/>
    <property type="evidence" value="ECO:0007669"/>
    <property type="project" value="TreeGrafter"/>
</dbReference>
<comment type="similarity">
    <text evidence="2 20">Belongs to the neuropilin family.</text>
</comment>
<evidence type="ECO:0000256" key="23">
    <source>
        <dbReference type="PROSITE-ProRule" id="PRU00059"/>
    </source>
</evidence>
<dbReference type="Gene3D" id="2.60.120.260">
    <property type="entry name" value="Galactose-binding domain-like"/>
    <property type="match status" value="2"/>
</dbReference>
<dbReference type="SUPFAM" id="SSF49785">
    <property type="entry name" value="Galactose-binding domain-like"/>
    <property type="match status" value="2"/>
</dbReference>
<name>A0A673ZWA3_SALTR</name>
<feature type="binding site" evidence="21">
    <location>
        <position position="198"/>
    </location>
    <ligand>
        <name>Ca(2+)</name>
        <dbReference type="ChEBI" id="CHEBI:29108"/>
    </ligand>
</feature>
<evidence type="ECO:0000256" key="14">
    <source>
        <dbReference type="ARBA" id="ARBA00022989"/>
    </source>
</evidence>
<keyword evidence="19" id="KW-0357">Heparan sulfate</keyword>
<dbReference type="Ensembl" id="ENSSTUT00000053991.1">
    <property type="protein sequence ID" value="ENSSTUP00000051634.1"/>
    <property type="gene ID" value="ENSSTUG00000021217.1"/>
</dbReference>
<evidence type="ECO:0000256" key="16">
    <source>
        <dbReference type="ARBA" id="ARBA00023157"/>
    </source>
</evidence>
<dbReference type="GeneTree" id="ENSGT00940000157169"/>
<dbReference type="GO" id="GO:0005021">
    <property type="term" value="F:vascular endothelial growth factor receptor activity"/>
    <property type="evidence" value="ECO:0007669"/>
    <property type="project" value="InterPro"/>
</dbReference>
<dbReference type="GO" id="GO:0038085">
    <property type="term" value="F:vascular endothelial growth factor binding"/>
    <property type="evidence" value="ECO:0007669"/>
    <property type="project" value="TreeGrafter"/>
</dbReference>
<evidence type="ECO:0000256" key="15">
    <source>
        <dbReference type="ARBA" id="ARBA00023136"/>
    </source>
</evidence>
<dbReference type="FunFam" id="2.60.120.290:FF:000003">
    <property type="entry name" value="Neuropilin"/>
    <property type="match status" value="1"/>
</dbReference>
<dbReference type="CDD" id="cd00057">
    <property type="entry name" value="FA58C"/>
    <property type="match status" value="2"/>
</dbReference>
<dbReference type="Pfam" id="PF00431">
    <property type="entry name" value="CUB"/>
    <property type="match status" value="2"/>
</dbReference>
<dbReference type="InterPro" id="IPR013320">
    <property type="entry name" value="ConA-like_dom_sf"/>
</dbReference>
<dbReference type="GO" id="GO:0002040">
    <property type="term" value="P:sprouting angiogenesis"/>
    <property type="evidence" value="ECO:0007669"/>
    <property type="project" value="TreeGrafter"/>
</dbReference>
<evidence type="ECO:0000256" key="8">
    <source>
        <dbReference type="ARBA" id="ARBA00022729"/>
    </source>
</evidence>
<evidence type="ECO:0000256" key="4">
    <source>
        <dbReference type="ARBA" id="ARBA00022657"/>
    </source>
</evidence>
<keyword evidence="30" id="KW-1185">Reference proteome</keyword>
<feature type="domain" description="CUB" evidence="26">
    <location>
        <begin position="16"/>
        <end position="130"/>
    </location>
</feature>
<feature type="binding site" evidence="21">
    <location>
        <position position="239"/>
    </location>
    <ligand>
        <name>Ca(2+)</name>
        <dbReference type="ChEBI" id="CHEBI:29108"/>
    </ligand>
</feature>
<dbReference type="GO" id="GO:0007411">
    <property type="term" value="P:axon guidance"/>
    <property type="evidence" value="ECO:0007669"/>
    <property type="project" value="InterPro"/>
</dbReference>
<feature type="disulfide bond" evidence="22 23">
    <location>
        <begin position="16"/>
        <end position="43"/>
    </location>
</feature>
<dbReference type="SMART" id="SM00137">
    <property type="entry name" value="MAM"/>
    <property type="match status" value="1"/>
</dbReference>
<dbReference type="GO" id="GO:0030424">
    <property type="term" value="C:axon"/>
    <property type="evidence" value="ECO:0007669"/>
    <property type="project" value="TreeGrafter"/>
</dbReference>
<evidence type="ECO:0000313" key="29">
    <source>
        <dbReference type="Ensembl" id="ENSSTUP00000051634.1"/>
    </source>
</evidence>
<keyword evidence="3 20" id="KW-0217">Developmental protein</keyword>
<dbReference type="GO" id="GO:0001755">
    <property type="term" value="P:neural crest cell migration"/>
    <property type="evidence" value="ECO:0007669"/>
    <property type="project" value="TreeGrafter"/>
</dbReference>
<evidence type="ECO:0000259" key="26">
    <source>
        <dbReference type="PROSITE" id="PS01180"/>
    </source>
</evidence>
<evidence type="ECO:0000256" key="7">
    <source>
        <dbReference type="ARBA" id="ARBA00022723"/>
    </source>
</evidence>
<dbReference type="GO" id="GO:0010595">
    <property type="term" value="P:positive regulation of endothelial cell migration"/>
    <property type="evidence" value="ECO:0007669"/>
    <property type="project" value="TreeGrafter"/>
</dbReference>
<dbReference type="AlphaFoldDB" id="A0A673ZWA3"/>
<dbReference type="GO" id="GO:0008201">
    <property type="term" value="F:heparin binding"/>
    <property type="evidence" value="ECO:0007669"/>
    <property type="project" value="UniProtKB-KW"/>
</dbReference>
<dbReference type="Gene3D" id="2.60.120.290">
    <property type="entry name" value="Spermadhesin, CUB domain"/>
    <property type="match status" value="2"/>
</dbReference>
<reference evidence="29" key="2">
    <citation type="submission" date="2025-09" db="UniProtKB">
        <authorList>
            <consortium name="Ensembl"/>
        </authorList>
    </citation>
    <scope>IDENTIFICATION</scope>
</reference>
<dbReference type="FunFam" id="2.60.120.290:FF:000010">
    <property type="entry name" value="Neuropilin"/>
    <property type="match status" value="1"/>
</dbReference>
<evidence type="ECO:0000256" key="6">
    <source>
        <dbReference type="ARBA" id="ARBA00022692"/>
    </source>
</evidence>
<dbReference type="CDD" id="cd06263">
    <property type="entry name" value="MAM"/>
    <property type="match status" value="1"/>
</dbReference>
<comment type="caution">
    <text evidence="23">Lacks conserved residue(s) required for the propagation of feature annotation.</text>
</comment>
<dbReference type="SMART" id="SM00231">
    <property type="entry name" value="FA58C"/>
    <property type="match status" value="2"/>
</dbReference>
<dbReference type="Pfam" id="PF00629">
    <property type="entry name" value="MAM"/>
    <property type="match status" value="1"/>
</dbReference>
<dbReference type="FunFam" id="2.60.120.260:FF:000013">
    <property type="entry name" value="Neuropilin"/>
    <property type="match status" value="1"/>
</dbReference>
<dbReference type="Pfam" id="PF11980">
    <property type="entry name" value="DUF3481"/>
    <property type="match status" value="1"/>
</dbReference>
<dbReference type="PROSITE" id="PS01180">
    <property type="entry name" value="CUB"/>
    <property type="match status" value="2"/>
</dbReference>
<evidence type="ECO:0000256" key="11">
    <source>
        <dbReference type="ARBA" id="ARBA00022837"/>
    </source>
</evidence>
<feature type="region of interest" description="Disordered" evidence="24">
    <location>
        <begin position="568"/>
        <end position="598"/>
    </location>
</feature>
<feature type="transmembrane region" description="Helical" evidence="25">
    <location>
        <begin position="842"/>
        <end position="867"/>
    </location>
</feature>
<feature type="disulfide bond" evidence="22">
    <location>
        <begin position="264"/>
        <end position="402"/>
    </location>
</feature>
<evidence type="ECO:0000256" key="3">
    <source>
        <dbReference type="ARBA" id="ARBA00022473"/>
    </source>
</evidence>
<evidence type="ECO:0000259" key="27">
    <source>
        <dbReference type="PROSITE" id="PS50022"/>
    </source>
</evidence>
<feature type="disulfide bond" evidence="22">
    <location>
        <begin position="136"/>
        <end position="162"/>
    </location>
</feature>
<feature type="disulfide bond" evidence="22">
    <location>
        <begin position="195"/>
        <end position="217"/>
    </location>
</feature>
<dbReference type="GO" id="GO:0017154">
    <property type="term" value="F:semaphorin receptor activity"/>
    <property type="evidence" value="ECO:0007669"/>
    <property type="project" value="InterPro"/>
</dbReference>
<evidence type="ECO:0000256" key="13">
    <source>
        <dbReference type="ARBA" id="ARBA00022974"/>
    </source>
</evidence>
<evidence type="ECO:0000256" key="1">
    <source>
        <dbReference type="ARBA" id="ARBA00004479"/>
    </source>
</evidence>
<evidence type="ECO:0000256" key="21">
    <source>
        <dbReference type="PIRSR" id="PIRSR036960-1"/>
    </source>
</evidence>
<keyword evidence="5" id="KW-0358">Heparin-binding</keyword>
<dbReference type="GO" id="GO:0051491">
    <property type="term" value="P:positive regulation of filopodium assembly"/>
    <property type="evidence" value="ECO:0007669"/>
    <property type="project" value="TreeGrafter"/>
</dbReference>
<dbReference type="PROSITE" id="PS01285">
    <property type="entry name" value="FA58C_1"/>
    <property type="match status" value="1"/>
</dbReference>
<proteinExistence type="inferred from homology"/>
<evidence type="ECO:0000256" key="25">
    <source>
        <dbReference type="SAM" id="Phobius"/>
    </source>
</evidence>
<dbReference type="PIRSF" id="PIRSF036960">
    <property type="entry name" value="Neuropilin"/>
    <property type="match status" value="1"/>
</dbReference>
<dbReference type="InParanoid" id="A0A673ZWA3"/>
<feature type="domain" description="CUB" evidence="26">
    <location>
        <begin position="136"/>
        <end position="254"/>
    </location>
</feature>
<dbReference type="Gene3D" id="2.60.120.200">
    <property type="match status" value="1"/>
</dbReference>
<feature type="disulfide bond" evidence="22">
    <location>
        <begin position="409"/>
        <end position="561"/>
    </location>
</feature>
<dbReference type="GO" id="GO:0046872">
    <property type="term" value="F:metal ion binding"/>
    <property type="evidence" value="ECO:0007669"/>
    <property type="project" value="UniProtKB-UniRule"/>
</dbReference>
<reference evidence="29" key="1">
    <citation type="submission" date="2025-08" db="UniProtKB">
        <authorList>
            <consortium name="Ensembl"/>
        </authorList>
    </citation>
    <scope>IDENTIFICATION</scope>
</reference>
<feature type="domain" description="F5/8 type C" evidence="27">
    <location>
        <begin position="409"/>
        <end position="561"/>
    </location>
</feature>
<dbReference type="GO" id="GO:0048010">
    <property type="term" value="P:vascular endothelial growth factor receptor signaling pathway"/>
    <property type="evidence" value="ECO:0007669"/>
    <property type="project" value="TreeGrafter"/>
</dbReference>
<dbReference type="InterPro" id="IPR000859">
    <property type="entry name" value="CUB_dom"/>
</dbReference>
<dbReference type="Pfam" id="PF00754">
    <property type="entry name" value="F5_F8_type_C"/>
    <property type="match status" value="2"/>
</dbReference>
<dbReference type="InterPro" id="IPR000998">
    <property type="entry name" value="MAM_dom"/>
</dbReference>
<keyword evidence="8" id="KW-0732">Signal</keyword>
<evidence type="ECO:0000256" key="18">
    <source>
        <dbReference type="ARBA" id="ARBA00023180"/>
    </source>
</evidence>
<feature type="domain" description="MAM" evidence="28">
    <location>
        <begin position="622"/>
        <end position="791"/>
    </location>
</feature>
<feature type="disulfide bond" evidence="22">
    <location>
        <begin position="71"/>
        <end position="93"/>
    </location>
</feature>
<keyword evidence="14 25" id="KW-1133">Transmembrane helix</keyword>
<evidence type="ECO:0000256" key="19">
    <source>
        <dbReference type="ARBA" id="ARBA00023207"/>
    </source>
</evidence>
<dbReference type="SMART" id="SM00042">
    <property type="entry name" value="CUB"/>
    <property type="match status" value="2"/>
</dbReference>
<dbReference type="InterPro" id="IPR050633">
    <property type="entry name" value="Neuropilin_MCO_CoagFactor"/>
</dbReference>
<keyword evidence="9" id="KW-0677">Repeat</keyword>
<gene>
    <name evidence="29" type="primary">NRP1</name>
    <name evidence="29" type="synonym">LOC115153731</name>
</gene>
<feature type="domain" description="F5/8 type C" evidence="27">
    <location>
        <begin position="291"/>
        <end position="402"/>
    </location>
</feature>
<keyword evidence="4" id="KW-0037">Angiogenesis</keyword>
<evidence type="ECO:0000256" key="5">
    <source>
        <dbReference type="ARBA" id="ARBA00022674"/>
    </source>
</evidence>
<dbReference type="InterPro" id="IPR035914">
    <property type="entry name" value="Sperma_CUB_dom_sf"/>
</dbReference>
<dbReference type="SUPFAM" id="SSF49854">
    <property type="entry name" value="Spermadhesin, CUB domain"/>
    <property type="match status" value="2"/>
</dbReference>
<keyword evidence="13" id="KW-0654">Proteoglycan</keyword>
<dbReference type="FunFam" id="2.60.120.260:FF:000002">
    <property type="entry name" value="Coagulation factor VIII"/>
    <property type="match status" value="1"/>
</dbReference>